<name>A0A2S5KR28_9PROT</name>
<evidence type="ECO:0000256" key="1">
    <source>
        <dbReference type="SAM" id="SignalP"/>
    </source>
</evidence>
<reference evidence="2 3" key="1">
    <citation type="submission" date="2018-02" db="EMBL/GenBank/DDBJ databases">
        <title>novel marine gammaproteobacteria from coastal saline agro ecosystem.</title>
        <authorList>
            <person name="Krishnan R."/>
            <person name="Ramesh Kumar N."/>
        </authorList>
    </citation>
    <scope>NUCLEOTIDE SEQUENCE [LARGE SCALE GENOMIC DNA]</scope>
    <source>
        <strain evidence="2 3">228</strain>
    </source>
</reference>
<organism evidence="2 3">
    <name type="scientific">Proteobacteria bacterium 228</name>
    <dbReference type="NCBI Taxonomy" id="2083153"/>
    <lineage>
        <taxon>Bacteria</taxon>
        <taxon>Pseudomonadati</taxon>
        <taxon>Pseudomonadota</taxon>
    </lineage>
</organism>
<dbReference type="AlphaFoldDB" id="A0A2S5KR28"/>
<feature type="chain" id="PRO_5015521945" description="TPM domain-containing protein" evidence="1">
    <location>
        <begin position="20"/>
        <end position="174"/>
    </location>
</feature>
<dbReference type="EMBL" id="PRLP01000036">
    <property type="protein sequence ID" value="PPC76979.1"/>
    <property type="molecule type" value="Genomic_DNA"/>
</dbReference>
<feature type="signal peptide" evidence="1">
    <location>
        <begin position="1"/>
        <end position="19"/>
    </location>
</feature>
<comment type="caution">
    <text evidence="2">The sequence shown here is derived from an EMBL/GenBank/DDBJ whole genome shotgun (WGS) entry which is preliminary data.</text>
</comment>
<keyword evidence="1" id="KW-0732">Signal</keyword>
<dbReference type="Proteomes" id="UP000238196">
    <property type="component" value="Unassembled WGS sequence"/>
</dbReference>
<sequence length="174" mass="19417">MRIFLLTLFLLTPAFYAQANTELPDKSQKPIERVVLQSQTTDEVPSIDQAHSLIADYRADPVSDAGARALSKLITFAEKSDSVKVVLKMKDMPWREDDRVTVGINKFVLAAYIIGSIDSELKESSYEKARCSGMSEIISSLNKLKDRIDEVQYDIVLEDINKANNDGKCDLSGI</sequence>
<evidence type="ECO:0000313" key="3">
    <source>
        <dbReference type="Proteomes" id="UP000238196"/>
    </source>
</evidence>
<accession>A0A2S5KR28</accession>
<proteinExistence type="predicted"/>
<protein>
    <recommendedName>
        <fullName evidence="4">TPM domain-containing protein</fullName>
    </recommendedName>
</protein>
<evidence type="ECO:0008006" key="4">
    <source>
        <dbReference type="Google" id="ProtNLM"/>
    </source>
</evidence>
<gene>
    <name evidence="2" type="ORF">C4K68_12760</name>
</gene>
<evidence type="ECO:0000313" key="2">
    <source>
        <dbReference type="EMBL" id="PPC76979.1"/>
    </source>
</evidence>